<feature type="region of interest" description="Disordered" evidence="8">
    <location>
        <begin position="228"/>
        <end position="249"/>
    </location>
</feature>
<keyword evidence="5" id="KW-0378">Hydrolase</keyword>
<dbReference type="Gene3D" id="3.40.390.10">
    <property type="entry name" value="Collagenase (Catalytic Domain)"/>
    <property type="match status" value="1"/>
</dbReference>
<dbReference type="GeneID" id="92086430"/>
<dbReference type="Proteomes" id="UP001480595">
    <property type="component" value="Unassembled WGS sequence"/>
</dbReference>
<evidence type="ECO:0000259" key="10">
    <source>
        <dbReference type="Pfam" id="PF01431"/>
    </source>
</evidence>
<feature type="region of interest" description="Disordered" evidence="8">
    <location>
        <begin position="1"/>
        <end position="37"/>
    </location>
</feature>
<keyword evidence="9" id="KW-0812">Transmembrane</keyword>
<keyword evidence="6" id="KW-0862">Zinc</keyword>
<evidence type="ECO:0000256" key="1">
    <source>
        <dbReference type="ARBA" id="ARBA00001947"/>
    </source>
</evidence>
<evidence type="ECO:0000256" key="5">
    <source>
        <dbReference type="ARBA" id="ARBA00022801"/>
    </source>
</evidence>
<gene>
    <name evidence="12" type="ORF">PG994_001958</name>
</gene>
<evidence type="ECO:0000313" key="13">
    <source>
        <dbReference type="Proteomes" id="UP001480595"/>
    </source>
</evidence>
<dbReference type="InterPro" id="IPR008753">
    <property type="entry name" value="Peptidase_M13_N"/>
</dbReference>
<comment type="similarity">
    <text evidence="2">Belongs to the peptidase M13 family.</text>
</comment>
<evidence type="ECO:0000256" key="7">
    <source>
        <dbReference type="ARBA" id="ARBA00023049"/>
    </source>
</evidence>
<dbReference type="SUPFAM" id="SSF55486">
    <property type="entry name" value="Metalloproteases ('zincins'), catalytic domain"/>
    <property type="match status" value="1"/>
</dbReference>
<keyword evidence="13" id="KW-1185">Reference proteome</keyword>
<feature type="domain" description="Peptidase M13 C-terminal" evidence="10">
    <location>
        <begin position="518"/>
        <end position="668"/>
    </location>
</feature>
<dbReference type="Pfam" id="PF01431">
    <property type="entry name" value="Peptidase_M13"/>
    <property type="match status" value="1"/>
</dbReference>
<dbReference type="InterPro" id="IPR000718">
    <property type="entry name" value="Peptidase_M13"/>
</dbReference>
<dbReference type="CDD" id="cd08662">
    <property type="entry name" value="M13"/>
    <property type="match status" value="1"/>
</dbReference>
<evidence type="ECO:0000256" key="8">
    <source>
        <dbReference type="SAM" id="MobiDB-lite"/>
    </source>
</evidence>
<feature type="compositionally biased region" description="Basic and acidic residues" evidence="8">
    <location>
        <begin position="8"/>
        <end position="23"/>
    </location>
</feature>
<evidence type="ECO:0000256" key="2">
    <source>
        <dbReference type="ARBA" id="ARBA00007357"/>
    </source>
</evidence>
<dbReference type="InterPro" id="IPR024079">
    <property type="entry name" value="MetalloPept_cat_dom_sf"/>
</dbReference>
<dbReference type="PRINTS" id="PR00786">
    <property type="entry name" value="NEPRILYSIN"/>
</dbReference>
<protein>
    <submittedName>
        <fullName evidence="12">Uncharacterized protein</fullName>
    </submittedName>
</protein>
<evidence type="ECO:0000256" key="6">
    <source>
        <dbReference type="ARBA" id="ARBA00022833"/>
    </source>
</evidence>
<dbReference type="PROSITE" id="PS51885">
    <property type="entry name" value="NEPRILYSIN"/>
    <property type="match status" value="1"/>
</dbReference>
<dbReference type="PANTHER" id="PTHR11733">
    <property type="entry name" value="ZINC METALLOPROTEASE FAMILY M13 NEPRILYSIN-RELATED"/>
    <property type="match status" value="1"/>
</dbReference>
<dbReference type="EMBL" id="JAQQWL010000002">
    <property type="protein sequence ID" value="KAK8086984.1"/>
    <property type="molecule type" value="Genomic_DNA"/>
</dbReference>
<sequence length="682" mass="75728">MADPDPPATRDEAAPLLGRRCEAQDQEAGASGDSIQTDQQVKTWRRRRWVSLVASMILLVAFVAILILSGAKLSPNYTTIDACTHFDELACGGFYSSEHIPNDRADLSTYGTMAVMDDTIMRHILESPYPRKSKRTASSPARLPAEAMLTDEENFDMMQGVYNTCMDETVLRELGVQPLVHLVQTVADSFPVAECDDDKFGKQDYAALSETILLLKRMGVQTFVSLGTGPDDKNPASPGGLPISPVLDQSEAGVPGPGLQIIIGMIRPVLVEAVTELFSNLHTRGSSRDAAERLAKSVVDLELSLLGAGFSSLQQQDRRKSYHVEKVANAGKLAPPLGLDQPSTVQLLCRLDVGRVPGGPIESFRDFLGYYEDVLSPDVEPITQAYNKILGQDPNTRLERWKICLSHTKIVVPWILSRFYLEAKFSEESKVFAEQISDKYLAINKTHNANVNIGYPTESPEIMSPAALKRWYSNLNVSNSLLDNSVSAKANRVNRTWSALGKPVDRNLWSINSYEDSAYYNDVGNRNFFPAGIMQQPLFHVGWPSYMTYGAFGAVVGHELTHAFDNNGHYFDQHGKYANWWTNHTNEEFSRRAACFVNQYGSFRVKGPSNSHFPVIGAMTMNENIADAGGVATAYAAWKQRQREKVDQSLPGLDFFIHDQLFHVAFAQGNPTPFLFSLLWPR</sequence>
<accession>A0ABR1WV05</accession>
<evidence type="ECO:0000259" key="11">
    <source>
        <dbReference type="Pfam" id="PF05649"/>
    </source>
</evidence>
<evidence type="ECO:0000313" key="12">
    <source>
        <dbReference type="EMBL" id="KAK8086984.1"/>
    </source>
</evidence>
<dbReference type="Gene3D" id="1.10.1380.10">
    <property type="entry name" value="Neutral endopeptidase , domain2"/>
    <property type="match status" value="2"/>
</dbReference>
<keyword evidence="9" id="KW-0472">Membrane</keyword>
<comment type="caution">
    <text evidence="12">The sequence shown here is derived from an EMBL/GenBank/DDBJ whole genome shotgun (WGS) entry which is preliminary data.</text>
</comment>
<dbReference type="InterPro" id="IPR042089">
    <property type="entry name" value="Peptidase_M13_dom_2"/>
</dbReference>
<keyword evidence="4" id="KW-0479">Metal-binding</keyword>
<reference evidence="12 13" key="1">
    <citation type="submission" date="2023-01" db="EMBL/GenBank/DDBJ databases">
        <title>Analysis of 21 Apiospora genomes using comparative genomics revels a genus with tremendous synthesis potential of carbohydrate active enzymes and secondary metabolites.</title>
        <authorList>
            <person name="Sorensen T."/>
        </authorList>
    </citation>
    <scope>NUCLEOTIDE SEQUENCE [LARGE SCALE GENOMIC DNA]</scope>
    <source>
        <strain evidence="12 13">CBS 135458</strain>
    </source>
</reference>
<dbReference type="RefSeq" id="XP_066721508.1">
    <property type="nucleotide sequence ID" value="XM_066853367.1"/>
</dbReference>
<evidence type="ECO:0000256" key="4">
    <source>
        <dbReference type="ARBA" id="ARBA00022723"/>
    </source>
</evidence>
<proteinExistence type="inferred from homology"/>
<keyword evidence="9" id="KW-1133">Transmembrane helix</keyword>
<feature type="transmembrane region" description="Helical" evidence="9">
    <location>
        <begin position="49"/>
        <end position="71"/>
    </location>
</feature>
<dbReference type="Pfam" id="PF05649">
    <property type="entry name" value="Peptidase_M13_N"/>
    <property type="match status" value="1"/>
</dbReference>
<name>A0ABR1WV05_9PEZI</name>
<evidence type="ECO:0000256" key="3">
    <source>
        <dbReference type="ARBA" id="ARBA00022670"/>
    </source>
</evidence>
<keyword evidence="7" id="KW-0482">Metalloprotease</keyword>
<keyword evidence="3" id="KW-0645">Protease</keyword>
<organism evidence="12 13">
    <name type="scientific">Apiospora phragmitis</name>
    <dbReference type="NCBI Taxonomy" id="2905665"/>
    <lineage>
        <taxon>Eukaryota</taxon>
        <taxon>Fungi</taxon>
        <taxon>Dikarya</taxon>
        <taxon>Ascomycota</taxon>
        <taxon>Pezizomycotina</taxon>
        <taxon>Sordariomycetes</taxon>
        <taxon>Xylariomycetidae</taxon>
        <taxon>Amphisphaeriales</taxon>
        <taxon>Apiosporaceae</taxon>
        <taxon>Apiospora</taxon>
    </lineage>
</organism>
<comment type="cofactor">
    <cofactor evidence="1">
        <name>Zn(2+)</name>
        <dbReference type="ChEBI" id="CHEBI:29105"/>
    </cofactor>
</comment>
<dbReference type="PANTHER" id="PTHR11733:SF167">
    <property type="entry name" value="FI17812P1-RELATED"/>
    <property type="match status" value="1"/>
</dbReference>
<feature type="domain" description="Peptidase M13 N-terminal" evidence="11">
    <location>
        <begin position="83"/>
        <end position="337"/>
    </location>
</feature>
<evidence type="ECO:0000256" key="9">
    <source>
        <dbReference type="SAM" id="Phobius"/>
    </source>
</evidence>
<dbReference type="InterPro" id="IPR018497">
    <property type="entry name" value="Peptidase_M13_C"/>
</dbReference>